<keyword evidence="2" id="KW-0788">Thiol protease</keyword>
<dbReference type="SUPFAM" id="SSF54001">
    <property type="entry name" value="Cysteine proteinases"/>
    <property type="match status" value="1"/>
</dbReference>
<reference evidence="5" key="2">
    <citation type="submission" date="2023-06" db="EMBL/GenBank/DDBJ databases">
        <authorList>
            <consortium name="Lawrence Berkeley National Laboratory"/>
            <person name="Haridas S."/>
            <person name="Hensen N."/>
            <person name="Bonometti L."/>
            <person name="Westerberg I."/>
            <person name="Brannstrom I.O."/>
            <person name="Guillou S."/>
            <person name="Cros-Aarteil S."/>
            <person name="Calhoun S."/>
            <person name="Kuo A."/>
            <person name="Mondo S."/>
            <person name="Pangilinan J."/>
            <person name="Riley R."/>
            <person name="Labutti K."/>
            <person name="Andreopoulos B."/>
            <person name="Lipzen A."/>
            <person name="Chen C."/>
            <person name="Yanf M."/>
            <person name="Daum C."/>
            <person name="Ng V."/>
            <person name="Clum A."/>
            <person name="Steindorff A."/>
            <person name="Ohm R."/>
            <person name="Martin F."/>
            <person name="Silar P."/>
            <person name="Natvig D."/>
            <person name="Lalanne C."/>
            <person name="Gautier V."/>
            <person name="Ament-Velasquez S.L."/>
            <person name="Kruys A."/>
            <person name="Hutchinson M.I."/>
            <person name="Powell A.J."/>
            <person name="Barry K."/>
            <person name="Miller A.N."/>
            <person name="Grigoriev I.V."/>
            <person name="Debuchy R."/>
            <person name="Gladieux P."/>
            <person name="Thoren M.H."/>
            <person name="Johannesson H."/>
        </authorList>
    </citation>
    <scope>NUCLEOTIDE SEQUENCE</scope>
    <source>
        <strain evidence="5">CBS 955.72</strain>
    </source>
</reference>
<protein>
    <recommendedName>
        <fullName evidence="4">Calpain catalytic domain-containing protein</fullName>
    </recommendedName>
</protein>
<feature type="active site" evidence="1 2">
    <location>
        <position position="380"/>
    </location>
</feature>
<keyword evidence="2" id="KW-0378">Hydrolase</keyword>
<evidence type="ECO:0000313" key="5">
    <source>
        <dbReference type="EMBL" id="KAK3342141.1"/>
    </source>
</evidence>
<keyword evidence="2" id="KW-0645">Protease</keyword>
<evidence type="ECO:0000256" key="2">
    <source>
        <dbReference type="PROSITE-ProRule" id="PRU00239"/>
    </source>
</evidence>
<dbReference type="GO" id="GO:0006508">
    <property type="term" value="P:proteolysis"/>
    <property type="evidence" value="ECO:0007669"/>
    <property type="project" value="UniProtKB-KW"/>
</dbReference>
<proteinExistence type="predicted"/>
<dbReference type="PANTHER" id="PTHR10183:SF425">
    <property type="entry name" value="CALPAIN-5"/>
    <property type="match status" value="1"/>
</dbReference>
<comment type="caution">
    <text evidence="5">The sequence shown here is derived from an EMBL/GenBank/DDBJ whole genome shotgun (WGS) entry which is preliminary data.</text>
</comment>
<feature type="active site" evidence="1 2">
    <location>
        <position position="405"/>
    </location>
</feature>
<name>A0AAJ0H8D9_9PEZI</name>
<feature type="active site" evidence="1 2">
    <location>
        <position position="201"/>
    </location>
</feature>
<dbReference type="Gene3D" id="3.90.70.10">
    <property type="entry name" value="Cysteine proteinases"/>
    <property type="match status" value="1"/>
</dbReference>
<keyword evidence="6" id="KW-1185">Reference proteome</keyword>
<reference evidence="5" key="1">
    <citation type="journal article" date="2023" name="Mol. Phylogenet. Evol.">
        <title>Genome-scale phylogeny and comparative genomics of the fungal order Sordariales.</title>
        <authorList>
            <person name="Hensen N."/>
            <person name="Bonometti L."/>
            <person name="Westerberg I."/>
            <person name="Brannstrom I.O."/>
            <person name="Guillou S."/>
            <person name="Cros-Aarteil S."/>
            <person name="Calhoun S."/>
            <person name="Haridas S."/>
            <person name="Kuo A."/>
            <person name="Mondo S."/>
            <person name="Pangilinan J."/>
            <person name="Riley R."/>
            <person name="LaButti K."/>
            <person name="Andreopoulos B."/>
            <person name="Lipzen A."/>
            <person name="Chen C."/>
            <person name="Yan M."/>
            <person name="Daum C."/>
            <person name="Ng V."/>
            <person name="Clum A."/>
            <person name="Steindorff A."/>
            <person name="Ohm R.A."/>
            <person name="Martin F."/>
            <person name="Silar P."/>
            <person name="Natvig D.O."/>
            <person name="Lalanne C."/>
            <person name="Gautier V."/>
            <person name="Ament-Velasquez S.L."/>
            <person name="Kruys A."/>
            <person name="Hutchinson M.I."/>
            <person name="Powell A.J."/>
            <person name="Barry K."/>
            <person name="Miller A.N."/>
            <person name="Grigoriev I.V."/>
            <person name="Debuchy R."/>
            <person name="Gladieux P."/>
            <person name="Hiltunen Thoren M."/>
            <person name="Johannesson H."/>
        </authorList>
    </citation>
    <scope>NUCLEOTIDE SEQUENCE</scope>
    <source>
        <strain evidence="5">CBS 955.72</strain>
    </source>
</reference>
<dbReference type="PANTHER" id="PTHR10183">
    <property type="entry name" value="CALPAIN"/>
    <property type="match status" value="1"/>
</dbReference>
<dbReference type="Proteomes" id="UP001275084">
    <property type="component" value="Unassembled WGS sequence"/>
</dbReference>
<feature type="compositionally biased region" description="Acidic residues" evidence="3">
    <location>
        <begin position="670"/>
        <end position="679"/>
    </location>
</feature>
<accession>A0AAJ0H8D9</accession>
<dbReference type="Pfam" id="PF00648">
    <property type="entry name" value="Peptidase_C2"/>
    <property type="match status" value="1"/>
</dbReference>
<evidence type="ECO:0000256" key="1">
    <source>
        <dbReference type="PIRSR" id="PIRSR622684-1"/>
    </source>
</evidence>
<dbReference type="SMART" id="SM00230">
    <property type="entry name" value="CysPc"/>
    <property type="match status" value="1"/>
</dbReference>
<sequence length="743" mass="82002">MSGNKTKTPQDQISTFWSTFITKTPGKVTAVFPNSLYASLLPRPSPPPDTTTSKKNFGAGYEAAANECRNRVARLVRDCMRTNTKFTDPDFDLRGDGGNCLVGLTWTPPAVRADAGRVEDALDTLQRNQVLGGDVSLPLEVGVLRKVLAGAPVDDDADLQATFDPDPRSAHRVDWIYEDPQFEVDGFSSSDIMQGANSSDCWWLSAVATICHRRDLMDKICVARNEACGVYGFVFYRDGAWISTVVDDVLFLTSPDFATIGGDLCDPSNSAMHKYKKSHQTGSEALFFAACREANETWLPLLEKAYAKVHGDYNAICGGSVGEGVEDLTGGVNSAIGLEDVLFKDHLWKELLNEDKHFVFGLDILDQANVNAKNGLANAHAYSLLQAREETGEDGKKVRLVKIRNPWGERGDDGVGEWGGPWSDGSKEWTPYWLTKLNYRFENDGVFWMTFKDMLNTFTNLYRTRLFDDQWTVTQEWTSVNVSWLTGYLQKKFIIEVTQTGTVVLVLQQIDTRYFRGLEGEYSFLLHFILQKHNSEPGDYICRVRPKAENFASSNRSVTCEVDLEPGVYEVLPKITAQKNDEKHAVETVVRALAQRKPQKLRQVGLSFDLAHAKALRAVGGGASGSAETAGGEGEGEEKGEWIDDEEEDEEEEDEEEEEEGAGEETAKEGEEEAPDDAEIAQQEAETGGGGGEQEGGDDEDDSEEAPWNAVCVIGLRVYSEDAALTIQLADPKDAEASTLIFG</sequence>
<dbReference type="EMBL" id="JAUIQD010000008">
    <property type="protein sequence ID" value="KAK3342141.1"/>
    <property type="molecule type" value="Genomic_DNA"/>
</dbReference>
<dbReference type="InterPro" id="IPR001300">
    <property type="entry name" value="Peptidase_C2_calpain_cat"/>
</dbReference>
<feature type="region of interest" description="Disordered" evidence="3">
    <location>
        <begin position="620"/>
        <end position="708"/>
    </location>
</feature>
<evidence type="ECO:0000313" key="6">
    <source>
        <dbReference type="Proteomes" id="UP001275084"/>
    </source>
</evidence>
<dbReference type="GO" id="GO:0004198">
    <property type="term" value="F:calcium-dependent cysteine-type endopeptidase activity"/>
    <property type="evidence" value="ECO:0007669"/>
    <property type="project" value="InterPro"/>
</dbReference>
<evidence type="ECO:0000256" key="3">
    <source>
        <dbReference type="SAM" id="MobiDB-lite"/>
    </source>
</evidence>
<dbReference type="InterPro" id="IPR022684">
    <property type="entry name" value="Calpain_cysteine_protease"/>
</dbReference>
<feature type="domain" description="Calpain catalytic" evidence="4">
    <location>
        <begin position="172"/>
        <end position="467"/>
    </location>
</feature>
<dbReference type="PROSITE" id="PS50203">
    <property type="entry name" value="CALPAIN_CAT"/>
    <property type="match status" value="1"/>
</dbReference>
<feature type="compositionally biased region" description="Acidic residues" evidence="3">
    <location>
        <begin position="695"/>
        <end position="705"/>
    </location>
</feature>
<dbReference type="AlphaFoldDB" id="A0AAJ0H8D9"/>
<gene>
    <name evidence="5" type="ORF">B0T25DRAFT_466168</name>
</gene>
<organism evidence="5 6">
    <name type="scientific">Lasiosphaeria hispida</name>
    <dbReference type="NCBI Taxonomy" id="260671"/>
    <lineage>
        <taxon>Eukaryota</taxon>
        <taxon>Fungi</taxon>
        <taxon>Dikarya</taxon>
        <taxon>Ascomycota</taxon>
        <taxon>Pezizomycotina</taxon>
        <taxon>Sordariomycetes</taxon>
        <taxon>Sordariomycetidae</taxon>
        <taxon>Sordariales</taxon>
        <taxon>Lasiosphaeriaceae</taxon>
        <taxon>Lasiosphaeria</taxon>
    </lineage>
</organism>
<evidence type="ECO:0000259" key="4">
    <source>
        <dbReference type="PROSITE" id="PS50203"/>
    </source>
</evidence>
<feature type="compositionally biased region" description="Acidic residues" evidence="3">
    <location>
        <begin position="643"/>
        <end position="663"/>
    </location>
</feature>
<dbReference type="InterPro" id="IPR038765">
    <property type="entry name" value="Papain-like_cys_pep_sf"/>
</dbReference>